<dbReference type="PANTHER" id="PTHR10110">
    <property type="entry name" value="SODIUM/HYDROGEN EXCHANGER"/>
    <property type="match status" value="1"/>
</dbReference>
<comment type="similarity">
    <text evidence="11">Belongs to the monovalent cation:proton antiporter 1 (CPA1) transporter (TC 2.A.36) family.</text>
</comment>
<keyword evidence="2 11" id="KW-0813">Transport</keyword>
<name>B7G4W3_PHATC</name>
<keyword evidence="9 12" id="KW-0472">Membrane</keyword>
<dbReference type="EMBL" id="CM000617">
    <property type="protein sequence ID" value="EEC46045.1"/>
    <property type="molecule type" value="Genomic_DNA"/>
</dbReference>
<dbReference type="KEGG" id="pti:PHATRDRAFT_14403"/>
<dbReference type="NCBIfam" id="TIGR00840">
    <property type="entry name" value="b_cpa1"/>
    <property type="match status" value="1"/>
</dbReference>
<evidence type="ECO:0000256" key="6">
    <source>
        <dbReference type="ARBA" id="ARBA00023034"/>
    </source>
</evidence>
<feature type="transmembrane region" description="Helical" evidence="12">
    <location>
        <begin position="263"/>
        <end position="282"/>
    </location>
</feature>
<evidence type="ECO:0000256" key="12">
    <source>
        <dbReference type="SAM" id="Phobius"/>
    </source>
</evidence>
<dbReference type="InterPro" id="IPR006153">
    <property type="entry name" value="Cation/H_exchanger_TM"/>
</dbReference>
<evidence type="ECO:0000256" key="5">
    <source>
        <dbReference type="ARBA" id="ARBA00022989"/>
    </source>
</evidence>
<dbReference type="InterPro" id="IPR018422">
    <property type="entry name" value="Cation/H_exchanger_CPA1"/>
</dbReference>
<dbReference type="GO" id="GO:0015386">
    <property type="term" value="F:potassium:proton antiporter activity"/>
    <property type="evidence" value="ECO:0007669"/>
    <property type="project" value="TreeGrafter"/>
</dbReference>
<feature type="transmembrane region" description="Helical" evidence="12">
    <location>
        <begin position="331"/>
        <end position="350"/>
    </location>
</feature>
<feature type="domain" description="Cation/H+ exchanger transmembrane" evidence="13">
    <location>
        <begin position="3"/>
        <end position="352"/>
    </location>
</feature>
<dbReference type="PaxDb" id="2850-Phatr14403"/>
<keyword evidence="6" id="KW-0333">Golgi apparatus</keyword>
<protein>
    <recommendedName>
        <fullName evidence="11">Sodium/hydrogen exchanger</fullName>
    </recommendedName>
</protein>
<evidence type="ECO:0000256" key="7">
    <source>
        <dbReference type="ARBA" id="ARBA00023053"/>
    </source>
</evidence>
<keyword evidence="10 11" id="KW-0739">Sodium transport</keyword>
<feature type="non-terminal residue" evidence="14">
    <location>
        <position position="359"/>
    </location>
</feature>
<feature type="transmembrane region" description="Helical" evidence="12">
    <location>
        <begin position="100"/>
        <end position="126"/>
    </location>
</feature>
<dbReference type="InterPro" id="IPR004709">
    <property type="entry name" value="NaH_exchanger"/>
</dbReference>
<dbReference type="PANTHER" id="PTHR10110:SF191">
    <property type="entry name" value="SODIUM_HYDROGEN EXCHANGER 8"/>
    <property type="match status" value="1"/>
</dbReference>
<evidence type="ECO:0000313" key="15">
    <source>
        <dbReference type="Proteomes" id="UP000000759"/>
    </source>
</evidence>
<dbReference type="AlphaFoldDB" id="B7G4W3"/>
<dbReference type="OrthoDB" id="196264at2759"/>
<dbReference type="PRINTS" id="PR01084">
    <property type="entry name" value="NAHEXCHNGR"/>
</dbReference>
<keyword evidence="15" id="KW-1185">Reference proteome</keyword>
<feature type="transmembrane region" description="Helical" evidence="12">
    <location>
        <begin position="6"/>
        <end position="23"/>
    </location>
</feature>
<comment type="subcellular location">
    <subcellularLocation>
        <location evidence="1">Golgi apparatus membrane</location>
        <topology evidence="1">Multi-pass membrane protein</topology>
    </subcellularLocation>
</comment>
<evidence type="ECO:0000256" key="2">
    <source>
        <dbReference type="ARBA" id="ARBA00022448"/>
    </source>
</evidence>
<evidence type="ECO:0000256" key="1">
    <source>
        <dbReference type="ARBA" id="ARBA00004653"/>
    </source>
</evidence>
<dbReference type="Pfam" id="PF00999">
    <property type="entry name" value="Na_H_Exchanger"/>
    <property type="match status" value="1"/>
</dbReference>
<dbReference type="InParanoid" id="B7G4W3"/>
<dbReference type="GO" id="GO:0098719">
    <property type="term" value="P:sodium ion import across plasma membrane"/>
    <property type="evidence" value="ECO:0007669"/>
    <property type="project" value="TreeGrafter"/>
</dbReference>
<feature type="transmembrane region" description="Helical" evidence="12">
    <location>
        <begin position="35"/>
        <end position="63"/>
    </location>
</feature>
<evidence type="ECO:0000313" key="14">
    <source>
        <dbReference type="EMBL" id="EEC46045.1"/>
    </source>
</evidence>
<evidence type="ECO:0000256" key="3">
    <source>
        <dbReference type="ARBA" id="ARBA00022449"/>
    </source>
</evidence>
<evidence type="ECO:0000256" key="9">
    <source>
        <dbReference type="ARBA" id="ARBA00023136"/>
    </source>
</evidence>
<keyword evidence="5 12" id="KW-1133">Transmembrane helix</keyword>
<feature type="non-terminal residue" evidence="14">
    <location>
        <position position="1"/>
    </location>
</feature>
<feature type="transmembrane region" description="Helical" evidence="12">
    <location>
        <begin position="69"/>
        <end position="91"/>
    </location>
</feature>
<evidence type="ECO:0000256" key="11">
    <source>
        <dbReference type="RuleBase" id="RU003722"/>
    </source>
</evidence>
<reference evidence="14 15" key="1">
    <citation type="journal article" date="2008" name="Nature">
        <title>The Phaeodactylum genome reveals the evolutionary history of diatom genomes.</title>
        <authorList>
            <person name="Bowler C."/>
            <person name="Allen A.E."/>
            <person name="Badger J.H."/>
            <person name="Grimwood J."/>
            <person name="Jabbari K."/>
            <person name="Kuo A."/>
            <person name="Maheswari U."/>
            <person name="Martens C."/>
            <person name="Maumus F."/>
            <person name="Otillar R.P."/>
            <person name="Rayko E."/>
            <person name="Salamov A."/>
            <person name="Vandepoele K."/>
            <person name="Beszteri B."/>
            <person name="Gruber A."/>
            <person name="Heijde M."/>
            <person name="Katinka M."/>
            <person name="Mock T."/>
            <person name="Valentin K."/>
            <person name="Verret F."/>
            <person name="Berges J.A."/>
            <person name="Brownlee C."/>
            <person name="Cadoret J.P."/>
            <person name="Chiovitti A."/>
            <person name="Choi C.J."/>
            <person name="Coesel S."/>
            <person name="De Martino A."/>
            <person name="Detter J.C."/>
            <person name="Durkin C."/>
            <person name="Falciatore A."/>
            <person name="Fournet J."/>
            <person name="Haruta M."/>
            <person name="Huysman M.J."/>
            <person name="Jenkins B.D."/>
            <person name="Jiroutova K."/>
            <person name="Jorgensen R.E."/>
            <person name="Joubert Y."/>
            <person name="Kaplan A."/>
            <person name="Kroger N."/>
            <person name="Kroth P.G."/>
            <person name="La Roche J."/>
            <person name="Lindquist E."/>
            <person name="Lommer M."/>
            <person name="Martin-Jezequel V."/>
            <person name="Lopez P.J."/>
            <person name="Lucas S."/>
            <person name="Mangogna M."/>
            <person name="McGinnis K."/>
            <person name="Medlin L.K."/>
            <person name="Montsant A."/>
            <person name="Oudot-Le Secq M.P."/>
            <person name="Napoli C."/>
            <person name="Obornik M."/>
            <person name="Parker M.S."/>
            <person name="Petit J.L."/>
            <person name="Porcel B.M."/>
            <person name="Poulsen N."/>
            <person name="Robison M."/>
            <person name="Rychlewski L."/>
            <person name="Rynearson T.A."/>
            <person name="Schmutz J."/>
            <person name="Shapiro H."/>
            <person name="Siaut M."/>
            <person name="Stanley M."/>
            <person name="Sussman M.R."/>
            <person name="Taylor A.R."/>
            <person name="Vardi A."/>
            <person name="von Dassow P."/>
            <person name="Vyverman W."/>
            <person name="Willis A."/>
            <person name="Wyrwicz L.S."/>
            <person name="Rokhsar D.S."/>
            <person name="Weissenbach J."/>
            <person name="Armbrust E.V."/>
            <person name="Green B.R."/>
            <person name="Van de Peer Y."/>
            <person name="Grigoriev I.V."/>
        </authorList>
    </citation>
    <scope>NUCLEOTIDE SEQUENCE [LARGE SCALE GENOMIC DNA]</scope>
    <source>
        <strain evidence="14 15">CCAP 1055/1</strain>
    </source>
</reference>
<evidence type="ECO:0000256" key="4">
    <source>
        <dbReference type="ARBA" id="ARBA00022692"/>
    </source>
</evidence>
<dbReference type="GO" id="GO:0005886">
    <property type="term" value="C:plasma membrane"/>
    <property type="evidence" value="ECO:0007669"/>
    <property type="project" value="TreeGrafter"/>
</dbReference>
<feature type="transmembrane region" description="Helical" evidence="12">
    <location>
        <begin position="188"/>
        <end position="211"/>
    </location>
</feature>
<feature type="transmembrane region" description="Helical" evidence="12">
    <location>
        <begin position="146"/>
        <end position="167"/>
    </location>
</feature>
<evidence type="ECO:0000256" key="8">
    <source>
        <dbReference type="ARBA" id="ARBA00023065"/>
    </source>
</evidence>
<dbReference type="Gene3D" id="6.10.140.1330">
    <property type="match status" value="1"/>
</dbReference>
<dbReference type="Proteomes" id="UP000000759">
    <property type="component" value="Chromosome 15"/>
</dbReference>
<gene>
    <name evidence="14" type="ORF">PHATRDRAFT_14403</name>
</gene>
<dbReference type="GO" id="GO:0015385">
    <property type="term" value="F:sodium:proton antiporter activity"/>
    <property type="evidence" value="ECO:0007669"/>
    <property type="project" value="InterPro"/>
</dbReference>
<dbReference type="eggNOG" id="KOG1965">
    <property type="taxonomic scope" value="Eukaryota"/>
</dbReference>
<dbReference type="RefSeq" id="XP_002182144.1">
    <property type="nucleotide sequence ID" value="XM_002182108.1"/>
</dbReference>
<organism evidence="14 15">
    <name type="scientific">Phaeodactylum tricornutum (strain CCAP 1055/1)</name>
    <dbReference type="NCBI Taxonomy" id="556484"/>
    <lineage>
        <taxon>Eukaryota</taxon>
        <taxon>Sar</taxon>
        <taxon>Stramenopiles</taxon>
        <taxon>Ochrophyta</taxon>
        <taxon>Bacillariophyta</taxon>
        <taxon>Bacillariophyceae</taxon>
        <taxon>Bacillariophycidae</taxon>
        <taxon>Naviculales</taxon>
        <taxon>Phaeodactylaceae</taxon>
        <taxon>Phaeodactylum</taxon>
    </lineage>
</organism>
<keyword evidence="3 11" id="KW-0050">Antiport</keyword>
<keyword evidence="4 11" id="KW-0812">Transmembrane</keyword>
<dbReference type="GO" id="GO:0051453">
    <property type="term" value="P:regulation of intracellular pH"/>
    <property type="evidence" value="ECO:0007669"/>
    <property type="project" value="TreeGrafter"/>
</dbReference>
<feature type="transmembrane region" description="Helical" evidence="12">
    <location>
        <begin position="231"/>
        <end position="256"/>
    </location>
</feature>
<keyword evidence="7" id="KW-0915">Sodium</keyword>
<dbReference type="GO" id="GO:0000139">
    <property type="term" value="C:Golgi membrane"/>
    <property type="evidence" value="ECO:0007669"/>
    <property type="project" value="UniProtKB-SubCell"/>
</dbReference>
<reference evidence="15" key="2">
    <citation type="submission" date="2008-08" db="EMBL/GenBank/DDBJ databases">
        <authorList>
            <consortium name="Diatom Consortium"/>
            <person name="Grigoriev I."/>
            <person name="Grimwood J."/>
            <person name="Kuo A."/>
            <person name="Otillar R.P."/>
            <person name="Salamov A."/>
            <person name="Detter J.C."/>
            <person name="Lindquist E."/>
            <person name="Shapiro H."/>
            <person name="Lucas S."/>
            <person name="Glavina del Rio T."/>
            <person name="Pitluck S."/>
            <person name="Rokhsar D."/>
            <person name="Bowler C."/>
        </authorList>
    </citation>
    <scope>GENOME REANNOTATION</scope>
    <source>
        <strain evidence="15">CCAP 1055/1</strain>
    </source>
</reference>
<dbReference type="GeneID" id="7202943"/>
<proteinExistence type="inferred from homology"/>
<evidence type="ECO:0000256" key="10">
    <source>
        <dbReference type="ARBA" id="ARBA00023201"/>
    </source>
</evidence>
<accession>B7G4W3</accession>
<sequence length="359" mass="39666">SFSPSIFFVVLLPPIIFNSGYHLRRDLFFRNIVPICMYACIGTAVCTMVVASILYVCVPLFGFGFRPTFLELAAFGALISATDPVSTLAVFQSKKVDPHLFYLVFGESVINDAVGLVLFECLAHLIEKQQNQLNVGQEFAQFLYDFSTGFLGSLVLGTLFAITYALLMKHVDMRKTPFLELCVYITMMYFPFVAAEILRLSGIVTVLFTGIASKRYVEPNVCAETAVNADIVFRLVAHLTETIIFLDLGLSVFGLVGDGAFRIVFIAFALLACLVGRAVNIYPITYFPGESMTDDSVIPWKTAHMLWFSGLRGAVSYGLARMFPQTENQSIFIATTMFIVLTTTFVLGGATESALQFLN</sequence>
<evidence type="ECO:0000259" key="13">
    <source>
        <dbReference type="Pfam" id="PF00999"/>
    </source>
</evidence>
<keyword evidence="8 11" id="KW-0406">Ion transport</keyword>